<reference evidence="2 3" key="1">
    <citation type="submission" date="2022-09" db="EMBL/GenBank/DDBJ databases">
        <title>Interaction between co-microsymbionts with complementary sets of symbiotic genes in legume-rhizobium systems.</title>
        <authorList>
            <person name="Safronova V."/>
            <person name="Sazanova A."/>
            <person name="Afonin A."/>
            <person name="Chirak E."/>
        </authorList>
    </citation>
    <scope>NUCLEOTIDE SEQUENCE [LARGE SCALE GENOMIC DNA]</scope>
    <source>
        <strain evidence="2 3">A18/4-1</strain>
    </source>
</reference>
<evidence type="ECO:0000256" key="1">
    <source>
        <dbReference type="SAM" id="SignalP"/>
    </source>
</evidence>
<sequence>MTHTLRTLSLAAIAAFTFAAVPSFAEDAMAPAGGAMAPAGAMGAMAPADAMGPMTPISDADYKLCNEQAATMTFPEAMQAAMAACHGLHQGMDVMGAMKSMGMETGAMAPAAQ</sequence>
<evidence type="ECO:0008006" key="4">
    <source>
        <dbReference type="Google" id="ProtNLM"/>
    </source>
</evidence>
<dbReference type="EMBL" id="CP104965">
    <property type="protein sequence ID" value="UXN68396.1"/>
    <property type="molecule type" value="Genomic_DNA"/>
</dbReference>
<feature type="chain" id="PRO_5047509075" description="DUF305 domain-containing protein" evidence="1">
    <location>
        <begin position="26"/>
        <end position="113"/>
    </location>
</feature>
<organism evidence="2 3">
    <name type="scientific">Devosia neptuniae</name>
    <dbReference type="NCBI Taxonomy" id="191302"/>
    <lineage>
        <taxon>Bacteria</taxon>
        <taxon>Pseudomonadati</taxon>
        <taxon>Pseudomonadota</taxon>
        <taxon>Alphaproteobacteria</taxon>
        <taxon>Hyphomicrobiales</taxon>
        <taxon>Devosiaceae</taxon>
        <taxon>Devosia</taxon>
    </lineage>
</organism>
<gene>
    <name evidence="2" type="ORF">N8A98_14115</name>
</gene>
<protein>
    <recommendedName>
        <fullName evidence="4">DUF305 domain-containing protein</fullName>
    </recommendedName>
</protein>
<keyword evidence="3" id="KW-1185">Reference proteome</keyword>
<evidence type="ECO:0000313" key="3">
    <source>
        <dbReference type="Proteomes" id="UP001061862"/>
    </source>
</evidence>
<name>A0ABY6CBQ6_9HYPH</name>
<proteinExistence type="predicted"/>
<dbReference type="RefSeq" id="WP_262166238.1">
    <property type="nucleotide sequence ID" value="NZ_CP104965.1"/>
</dbReference>
<accession>A0ABY6CBQ6</accession>
<evidence type="ECO:0000313" key="2">
    <source>
        <dbReference type="EMBL" id="UXN68396.1"/>
    </source>
</evidence>
<dbReference type="Proteomes" id="UP001061862">
    <property type="component" value="Chromosome"/>
</dbReference>
<keyword evidence="1" id="KW-0732">Signal</keyword>
<feature type="signal peptide" evidence="1">
    <location>
        <begin position="1"/>
        <end position="25"/>
    </location>
</feature>